<dbReference type="Gramene" id="PHT86991">
    <property type="protein sequence ID" value="PHT86991"/>
    <property type="gene ID" value="T459_09097"/>
</dbReference>
<accession>A0A2G2ZYG9</accession>
<gene>
    <name evidence="2" type="ORF">T459_09097</name>
</gene>
<evidence type="ECO:0000313" key="3">
    <source>
        <dbReference type="Proteomes" id="UP000222542"/>
    </source>
</evidence>
<name>A0A2G2ZYG9_CAPAN</name>
<organism evidence="2 3">
    <name type="scientific">Capsicum annuum</name>
    <name type="common">Capsicum pepper</name>
    <dbReference type="NCBI Taxonomy" id="4072"/>
    <lineage>
        <taxon>Eukaryota</taxon>
        <taxon>Viridiplantae</taxon>
        <taxon>Streptophyta</taxon>
        <taxon>Embryophyta</taxon>
        <taxon>Tracheophyta</taxon>
        <taxon>Spermatophyta</taxon>
        <taxon>Magnoliopsida</taxon>
        <taxon>eudicotyledons</taxon>
        <taxon>Gunneridae</taxon>
        <taxon>Pentapetalae</taxon>
        <taxon>asterids</taxon>
        <taxon>lamiids</taxon>
        <taxon>Solanales</taxon>
        <taxon>Solanaceae</taxon>
        <taxon>Solanoideae</taxon>
        <taxon>Capsiceae</taxon>
        <taxon>Capsicum</taxon>
    </lineage>
</organism>
<dbReference type="PANTHER" id="PTHR37729:SF1">
    <property type="entry name" value="NEUROFILAMENT PROTEIN-LIKE PROTEIN"/>
    <property type="match status" value="1"/>
</dbReference>
<reference evidence="2 3" key="1">
    <citation type="journal article" date="2014" name="Nat. Genet.">
        <title>Genome sequence of the hot pepper provides insights into the evolution of pungency in Capsicum species.</title>
        <authorList>
            <person name="Kim S."/>
            <person name="Park M."/>
            <person name="Yeom S.I."/>
            <person name="Kim Y.M."/>
            <person name="Lee J.M."/>
            <person name="Lee H.A."/>
            <person name="Seo E."/>
            <person name="Choi J."/>
            <person name="Cheong K."/>
            <person name="Kim K.T."/>
            <person name="Jung K."/>
            <person name="Lee G.W."/>
            <person name="Oh S.K."/>
            <person name="Bae C."/>
            <person name="Kim S.B."/>
            <person name="Lee H.Y."/>
            <person name="Kim S.Y."/>
            <person name="Kim M.S."/>
            <person name="Kang B.C."/>
            <person name="Jo Y.D."/>
            <person name="Yang H.B."/>
            <person name="Jeong H.J."/>
            <person name="Kang W.H."/>
            <person name="Kwon J.K."/>
            <person name="Shin C."/>
            <person name="Lim J.Y."/>
            <person name="Park J.H."/>
            <person name="Huh J.H."/>
            <person name="Kim J.S."/>
            <person name="Kim B.D."/>
            <person name="Cohen O."/>
            <person name="Paran I."/>
            <person name="Suh M.C."/>
            <person name="Lee S.B."/>
            <person name="Kim Y.K."/>
            <person name="Shin Y."/>
            <person name="Noh S.J."/>
            <person name="Park J."/>
            <person name="Seo Y.S."/>
            <person name="Kwon S.Y."/>
            <person name="Kim H.A."/>
            <person name="Park J.M."/>
            <person name="Kim H.J."/>
            <person name="Choi S.B."/>
            <person name="Bosland P.W."/>
            <person name="Reeves G."/>
            <person name="Jo S.H."/>
            <person name="Lee B.W."/>
            <person name="Cho H.T."/>
            <person name="Choi H.S."/>
            <person name="Lee M.S."/>
            <person name="Yu Y."/>
            <person name="Do Choi Y."/>
            <person name="Park B.S."/>
            <person name="van Deynze A."/>
            <person name="Ashrafi H."/>
            <person name="Hill T."/>
            <person name="Kim W.T."/>
            <person name="Pai H.S."/>
            <person name="Ahn H.K."/>
            <person name="Yeam I."/>
            <person name="Giovannoni J.J."/>
            <person name="Rose J.K."/>
            <person name="Sorensen I."/>
            <person name="Lee S.J."/>
            <person name="Kim R.W."/>
            <person name="Choi I.Y."/>
            <person name="Choi B.S."/>
            <person name="Lim J.S."/>
            <person name="Lee Y.H."/>
            <person name="Choi D."/>
        </authorList>
    </citation>
    <scope>NUCLEOTIDE SEQUENCE [LARGE SCALE GENOMIC DNA]</scope>
    <source>
        <strain evidence="3">cv. CM334</strain>
    </source>
</reference>
<sequence>MKHLLRKSLSRSYSKNKQESAEAVARNEAAIPIDKVEKALKEEPVIAERSNQVASTTLESLMQKMDEQSPTEVTGDNAVIEEKEKELVPKTIAVEAPPKEEVENVEREIKNMKTVC</sequence>
<feature type="region of interest" description="Disordered" evidence="1">
    <location>
        <begin position="1"/>
        <end position="25"/>
    </location>
</feature>
<protein>
    <submittedName>
        <fullName evidence="2">Uncharacterized protein</fullName>
    </submittedName>
</protein>
<dbReference type="Proteomes" id="UP000222542">
    <property type="component" value="Unassembled WGS sequence"/>
</dbReference>
<evidence type="ECO:0000256" key="1">
    <source>
        <dbReference type="SAM" id="MobiDB-lite"/>
    </source>
</evidence>
<keyword evidence="3" id="KW-1185">Reference proteome</keyword>
<dbReference type="AlphaFoldDB" id="A0A2G2ZYG9"/>
<reference evidence="2 3" key="2">
    <citation type="journal article" date="2017" name="Genome Biol.">
        <title>New reference genome sequences of hot pepper reveal the massive evolution of plant disease-resistance genes by retroduplication.</title>
        <authorList>
            <person name="Kim S."/>
            <person name="Park J."/>
            <person name="Yeom S.I."/>
            <person name="Kim Y.M."/>
            <person name="Seo E."/>
            <person name="Kim K.T."/>
            <person name="Kim M.S."/>
            <person name="Lee J.M."/>
            <person name="Cheong K."/>
            <person name="Shin H.S."/>
            <person name="Kim S.B."/>
            <person name="Han K."/>
            <person name="Lee J."/>
            <person name="Park M."/>
            <person name="Lee H.A."/>
            <person name="Lee H.Y."/>
            <person name="Lee Y."/>
            <person name="Oh S."/>
            <person name="Lee J.H."/>
            <person name="Choi E."/>
            <person name="Choi E."/>
            <person name="Lee S.E."/>
            <person name="Jeon J."/>
            <person name="Kim H."/>
            <person name="Choi G."/>
            <person name="Song H."/>
            <person name="Lee J."/>
            <person name="Lee S.C."/>
            <person name="Kwon J.K."/>
            <person name="Lee H.Y."/>
            <person name="Koo N."/>
            <person name="Hong Y."/>
            <person name="Kim R.W."/>
            <person name="Kang W.H."/>
            <person name="Huh J.H."/>
            <person name="Kang B.C."/>
            <person name="Yang T.J."/>
            <person name="Lee Y.H."/>
            <person name="Bennetzen J.L."/>
            <person name="Choi D."/>
        </authorList>
    </citation>
    <scope>NUCLEOTIDE SEQUENCE [LARGE SCALE GENOMIC DNA]</scope>
    <source>
        <strain evidence="3">cv. CM334</strain>
    </source>
</reference>
<evidence type="ECO:0000313" key="2">
    <source>
        <dbReference type="EMBL" id="PHT86991.1"/>
    </source>
</evidence>
<comment type="caution">
    <text evidence="2">The sequence shown here is derived from an EMBL/GenBank/DDBJ whole genome shotgun (WGS) entry which is preliminary data.</text>
</comment>
<dbReference type="EMBL" id="AYRZ02000003">
    <property type="protein sequence ID" value="PHT86991.1"/>
    <property type="molecule type" value="Genomic_DNA"/>
</dbReference>
<dbReference type="PANTHER" id="PTHR37729">
    <property type="entry name" value="NEUROFILAMENT PROTEIN-LIKE PROTEIN"/>
    <property type="match status" value="1"/>
</dbReference>
<proteinExistence type="predicted"/>